<dbReference type="PANTHER" id="PTHR36113">
    <property type="entry name" value="LYASE, PUTATIVE-RELATED-RELATED"/>
    <property type="match status" value="1"/>
</dbReference>
<feature type="domain" description="VOC" evidence="1">
    <location>
        <begin position="2"/>
        <end position="126"/>
    </location>
</feature>
<name>A0A5J6WUR1_9GAMM</name>
<evidence type="ECO:0000313" key="2">
    <source>
        <dbReference type="EMBL" id="QFI53608.1"/>
    </source>
</evidence>
<dbReference type="Gene3D" id="3.10.180.10">
    <property type="entry name" value="2,3-Dihydroxybiphenyl 1,2-Dioxygenase, domain 1"/>
    <property type="match status" value="1"/>
</dbReference>
<sequence>MHITHVAIWARDLEALAHFYCNTFAARAGEPYHNPAKQFSSRFIYFEQGATLELMHRPGQVEPATASAYGLAHLAFALGSEAAVNTMTQRLKGMGLPHLDGPRHTGDGYYESVFLDPEGNTIEITV</sequence>
<accession>A0A5J6WUR1</accession>
<dbReference type="PANTHER" id="PTHR36113:SF1">
    <property type="entry name" value="GLYOXALASE_BLEOMYCIN RESISTANCE PROTEIN_DIOXYGENASE"/>
    <property type="match status" value="1"/>
</dbReference>
<dbReference type="Proteomes" id="UP000594034">
    <property type="component" value="Chromosome"/>
</dbReference>
<protein>
    <submittedName>
        <fullName evidence="2">Glyoxalase</fullName>
    </submittedName>
</protein>
<reference evidence="2 3" key="1">
    <citation type="submission" date="2019-05" db="EMBL/GenBank/DDBJ databases">
        <title>OXA-830, a novel chromosomally encoded expanded-spectrum class D beta-lactamase in Aeromonas simiae.</title>
        <authorList>
            <person name="Zhou W."/>
            <person name="Chen Q."/>
        </authorList>
    </citation>
    <scope>NUCLEOTIDE SEQUENCE [LARGE SCALE GENOMIC DNA]</scope>
    <source>
        <strain evidence="2 3">A6</strain>
    </source>
</reference>
<evidence type="ECO:0000259" key="1">
    <source>
        <dbReference type="PROSITE" id="PS51819"/>
    </source>
</evidence>
<dbReference type="EMBL" id="CP040449">
    <property type="protein sequence ID" value="QFI53608.1"/>
    <property type="molecule type" value="Genomic_DNA"/>
</dbReference>
<dbReference type="InterPro" id="IPR029068">
    <property type="entry name" value="Glyas_Bleomycin-R_OHBP_Dase"/>
</dbReference>
<keyword evidence="3" id="KW-1185">Reference proteome</keyword>
<dbReference type="RefSeq" id="WP_193003202.1">
    <property type="nucleotide sequence ID" value="NZ_CP040449.1"/>
</dbReference>
<dbReference type="KEGG" id="asim:FE240_02140"/>
<dbReference type="AlphaFoldDB" id="A0A5J6WUR1"/>
<proteinExistence type="predicted"/>
<organism evidence="2 3">
    <name type="scientific">Aeromonas simiae</name>
    <dbReference type="NCBI Taxonomy" id="218936"/>
    <lineage>
        <taxon>Bacteria</taxon>
        <taxon>Pseudomonadati</taxon>
        <taxon>Pseudomonadota</taxon>
        <taxon>Gammaproteobacteria</taxon>
        <taxon>Aeromonadales</taxon>
        <taxon>Aeromonadaceae</taxon>
        <taxon>Aeromonas</taxon>
    </lineage>
</organism>
<dbReference type="InterPro" id="IPR004360">
    <property type="entry name" value="Glyas_Fos-R_dOase_dom"/>
</dbReference>
<dbReference type="SUPFAM" id="SSF54593">
    <property type="entry name" value="Glyoxalase/Bleomycin resistance protein/Dihydroxybiphenyl dioxygenase"/>
    <property type="match status" value="1"/>
</dbReference>
<dbReference type="InterPro" id="IPR051332">
    <property type="entry name" value="Fosfomycin_Res_Enzymes"/>
</dbReference>
<dbReference type="Pfam" id="PF00903">
    <property type="entry name" value="Glyoxalase"/>
    <property type="match status" value="1"/>
</dbReference>
<evidence type="ECO:0000313" key="3">
    <source>
        <dbReference type="Proteomes" id="UP000594034"/>
    </source>
</evidence>
<gene>
    <name evidence="2" type="ORF">FE240_02140</name>
</gene>
<dbReference type="PROSITE" id="PS51819">
    <property type="entry name" value="VOC"/>
    <property type="match status" value="1"/>
</dbReference>
<dbReference type="InterPro" id="IPR037523">
    <property type="entry name" value="VOC_core"/>
</dbReference>